<proteinExistence type="predicted"/>
<evidence type="ECO:0008006" key="3">
    <source>
        <dbReference type="Google" id="ProtNLM"/>
    </source>
</evidence>
<protein>
    <recommendedName>
        <fullName evidence="3">Zn-ribbon-containing protein</fullName>
    </recommendedName>
</protein>
<sequence length="91" mass="10213">MAGRLGSLRSVADERLHRRGSDLARRLEVLSGIPTYYYLYRVGGLSATEERARPCPGCGGPWALAAPLHEIFDFKCEPCRLVSNLSWDFKE</sequence>
<gene>
    <name evidence="1" type="ORF">KAM382_04180</name>
</gene>
<evidence type="ECO:0000313" key="2">
    <source>
        <dbReference type="Proteomes" id="UP000737420"/>
    </source>
</evidence>
<dbReference type="Pfam" id="PF10071">
    <property type="entry name" value="DUF2310"/>
    <property type="match status" value="1"/>
</dbReference>
<name>A0ABD0B2G7_AERCA</name>
<comment type="caution">
    <text evidence="1">The sequence shown here is derived from an EMBL/GenBank/DDBJ whole genome shotgun (WGS) entry which is preliminary data.</text>
</comment>
<reference evidence="1 2" key="1">
    <citation type="submission" date="2021-07" db="EMBL/GenBank/DDBJ databases">
        <title>Draft genome sequence of carbapenem-resistant Aeromonas spp. in Japan.</title>
        <authorList>
            <person name="Maehana S."/>
            <person name="Suzuki M."/>
            <person name="Kitasato H."/>
        </authorList>
    </citation>
    <scope>NUCLEOTIDE SEQUENCE [LARGE SCALE GENOMIC DNA]</scope>
    <source>
        <strain evidence="1 2">KAM382</strain>
    </source>
</reference>
<organism evidence="1 2">
    <name type="scientific">Aeromonas caviae</name>
    <name type="common">Aeromonas punctata</name>
    <dbReference type="NCBI Taxonomy" id="648"/>
    <lineage>
        <taxon>Bacteria</taxon>
        <taxon>Pseudomonadati</taxon>
        <taxon>Pseudomonadota</taxon>
        <taxon>Gammaproteobacteria</taxon>
        <taxon>Aeromonadales</taxon>
        <taxon>Aeromonadaceae</taxon>
        <taxon>Aeromonas</taxon>
    </lineage>
</organism>
<dbReference type="InterPro" id="IPR016908">
    <property type="entry name" value="UCP029037"/>
</dbReference>
<evidence type="ECO:0000313" key="1">
    <source>
        <dbReference type="EMBL" id="GJB90357.1"/>
    </source>
</evidence>
<dbReference type="Proteomes" id="UP000737420">
    <property type="component" value="Unassembled WGS sequence"/>
</dbReference>
<accession>A0ABD0B2G7</accession>
<dbReference type="AlphaFoldDB" id="A0ABD0B2G7"/>
<dbReference type="EMBL" id="BPOP01000002">
    <property type="protein sequence ID" value="GJB90357.1"/>
    <property type="molecule type" value="Genomic_DNA"/>
</dbReference>